<keyword evidence="7" id="KW-1185">Reference proteome</keyword>
<feature type="domain" description="NAA35-like TPR repeats" evidence="5">
    <location>
        <begin position="315"/>
        <end position="499"/>
    </location>
</feature>
<gene>
    <name evidence="6" type="primary">Naa35</name>
    <name evidence="6" type="ORF">DNF11_0788</name>
</gene>
<name>A0A3G2S3K7_MALR7</name>
<dbReference type="InterPro" id="IPR057982">
    <property type="entry name" value="TPR_NAA35"/>
</dbReference>
<sequence>MQALPDGWSEQTQAYWEACSQIRPEYFVHDNGYALSHLMNAIEVMDPIMDAGMACPTDMIPEKERVSHRHAPFPSLSCRDICWVLDRFVACELDWLHGAALVQSIYTSTFFHEHVLLGTQTGQHWSHTVLVAYIFATVKGCGIQWNELAKQLVLDQEDYCSDTGGIAFPDAHSVSSIVTRLEQAAVEVKQQLDRDEASSLSMRLAFRKHWLLCLSALAADVPGSMDVHIHLESCMQLWVAISTSKYPLQASAMREAPQHLHMFFDVALSRTLSSHIPMRPVAPPDRQQVLDGWHRILFKEMPIPLRLLASTDVLAWKSLLECAAMTFQRQQAPVPLVRSFIQTMVANGYTVMGGTHDTEHLAVNLLETWRSICVQNIMVRLEWHQHRQPTSVLPKMLSQFLQRLGASIAQTLRIFAQNRARQRRSFSKAYSSWMDLLDLASTLTARINDIVSIPGDALTGPILYMILVHMEHTMGSGFELELYHAEERACMYWVLALVYGPYVQFMAMYRSCLEGTTTSVFCFGYLACTHAWKPTLSDAGRVCSTTEVASQATMVFPASPMYRNIFRSV</sequence>
<evidence type="ECO:0000313" key="6">
    <source>
        <dbReference type="EMBL" id="AYO41738.1"/>
    </source>
</evidence>
<accession>A0A3G2S3K7</accession>
<reference evidence="6 7" key="1">
    <citation type="submission" date="2018-10" db="EMBL/GenBank/DDBJ databases">
        <title>Complete genome sequence of Malassezia restricta CBS 7877.</title>
        <authorList>
            <person name="Morand S.C."/>
            <person name="Bertignac M."/>
            <person name="Iltis A."/>
            <person name="Kolder I."/>
            <person name="Pirovano W."/>
            <person name="Jourdain R."/>
            <person name="Clavaud C."/>
        </authorList>
    </citation>
    <scope>NUCLEOTIDE SEQUENCE [LARGE SCALE GENOMIC DNA]</scope>
    <source>
        <strain evidence="6 7">CBS 7877</strain>
    </source>
</reference>
<evidence type="ECO:0000256" key="1">
    <source>
        <dbReference type="ARBA" id="ARBA00004496"/>
    </source>
</evidence>
<dbReference type="VEuPathDB" id="FungiDB:DNF11_0788"/>
<evidence type="ECO:0000313" key="7">
    <source>
        <dbReference type="Proteomes" id="UP000269793"/>
    </source>
</evidence>
<dbReference type="STRING" id="425264.A0A3G2S3K7"/>
<dbReference type="Pfam" id="PF04112">
    <property type="entry name" value="Mak10"/>
    <property type="match status" value="1"/>
</dbReference>
<organism evidence="6 7">
    <name type="scientific">Malassezia restricta (strain ATCC 96810 / NBRC 103918 / CBS 7877)</name>
    <name type="common">Seborrheic dermatitis infection agent</name>
    <dbReference type="NCBI Taxonomy" id="425264"/>
    <lineage>
        <taxon>Eukaryota</taxon>
        <taxon>Fungi</taxon>
        <taxon>Dikarya</taxon>
        <taxon>Basidiomycota</taxon>
        <taxon>Ustilaginomycotina</taxon>
        <taxon>Malasseziomycetes</taxon>
        <taxon>Malasseziales</taxon>
        <taxon>Malasseziaceae</taxon>
        <taxon>Malassezia</taxon>
    </lineage>
</organism>
<dbReference type="GO" id="GO:0016740">
    <property type="term" value="F:transferase activity"/>
    <property type="evidence" value="ECO:0007669"/>
    <property type="project" value="UniProtKB-KW"/>
</dbReference>
<dbReference type="Pfam" id="PF25789">
    <property type="entry name" value="TPR_NAA35"/>
    <property type="match status" value="1"/>
</dbReference>
<proteinExistence type="inferred from homology"/>
<feature type="domain" description="NAA35-like N-terminal" evidence="4">
    <location>
        <begin position="27"/>
        <end position="176"/>
    </location>
</feature>
<keyword evidence="3" id="KW-0963">Cytoplasm</keyword>
<comment type="subcellular location">
    <subcellularLocation>
        <location evidence="1">Cytoplasm</location>
    </subcellularLocation>
</comment>
<comment type="similarity">
    <text evidence="2">Belongs to the MAK10 family.</text>
</comment>
<dbReference type="GO" id="GO:0031417">
    <property type="term" value="C:NatC complex"/>
    <property type="evidence" value="ECO:0007669"/>
    <property type="project" value="InterPro"/>
</dbReference>
<keyword evidence="6" id="KW-0808">Transferase</keyword>
<dbReference type="InterPro" id="IPR007244">
    <property type="entry name" value="Naa35_N"/>
</dbReference>
<evidence type="ECO:0000259" key="5">
    <source>
        <dbReference type="Pfam" id="PF25789"/>
    </source>
</evidence>
<dbReference type="EMBL" id="CP033149">
    <property type="protein sequence ID" value="AYO41738.1"/>
    <property type="molecule type" value="Genomic_DNA"/>
</dbReference>
<protein>
    <submittedName>
        <fullName evidence="6">N-alpha-acetyltransferase 35, NatC auxiliary subunit</fullName>
    </submittedName>
</protein>
<dbReference type="AlphaFoldDB" id="A0A3G2S3K7"/>
<dbReference type="Proteomes" id="UP000269793">
    <property type="component" value="Chromosome II"/>
</dbReference>
<dbReference type="InterPro" id="IPR057983">
    <property type="entry name" value="NAA35-like_N"/>
</dbReference>
<evidence type="ECO:0000259" key="4">
    <source>
        <dbReference type="Pfam" id="PF04112"/>
    </source>
</evidence>
<evidence type="ECO:0000256" key="2">
    <source>
        <dbReference type="ARBA" id="ARBA00006289"/>
    </source>
</evidence>
<dbReference type="PANTHER" id="PTHR21373:SF0">
    <property type="entry name" value="N-ALPHA-ACETYLTRANSFERASE 35, NATC AUXILIARY SUBUNIT"/>
    <property type="match status" value="1"/>
</dbReference>
<dbReference type="OrthoDB" id="269405at2759"/>
<dbReference type="PANTHER" id="PTHR21373">
    <property type="entry name" value="GLUCOSE REPRESSIBLE PROTEIN MAK10"/>
    <property type="match status" value="1"/>
</dbReference>
<evidence type="ECO:0000256" key="3">
    <source>
        <dbReference type="ARBA" id="ARBA00022490"/>
    </source>
</evidence>